<evidence type="ECO:0000313" key="2">
    <source>
        <dbReference type="EMBL" id="OLP98975.1"/>
    </source>
</evidence>
<protein>
    <submittedName>
        <fullName evidence="2">Uncharacterized protein</fullName>
    </submittedName>
</protein>
<reference evidence="2 3" key="1">
    <citation type="submission" date="2016-02" db="EMBL/GenBank/DDBJ databases">
        <title>Genome analysis of coral dinoflagellate symbionts highlights evolutionary adaptations to a symbiotic lifestyle.</title>
        <authorList>
            <person name="Aranda M."/>
            <person name="Li Y."/>
            <person name="Liew Y.J."/>
            <person name="Baumgarten S."/>
            <person name="Simakov O."/>
            <person name="Wilson M."/>
            <person name="Piel J."/>
            <person name="Ashoor H."/>
            <person name="Bougouffa S."/>
            <person name="Bajic V.B."/>
            <person name="Ryu T."/>
            <person name="Ravasi T."/>
            <person name="Bayer T."/>
            <person name="Micklem G."/>
            <person name="Kim H."/>
            <person name="Bhak J."/>
            <person name="Lajeunesse T.C."/>
            <person name="Voolstra C.R."/>
        </authorList>
    </citation>
    <scope>NUCLEOTIDE SEQUENCE [LARGE SCALE GENOMIC DNA]</scope>
    <source>
        <strain evidence="2 3">CCMP2467</strain>
    </source>
</reference>
<proteinExistence type="predicted"/>
<accession>A0A1Q9DUX0</accession>
<sequence>MRTDSLLQSVYLEEAGERAARKDLVFHKPSASDLGKLTSIEDMSAYEQLKTSWSYLGPDEQHTLTNHFLADGIEDLVCVFEFLPDCFSTACTVKGWEDEETDCSENMLVEHCKYCRHATSNNDLVEVDVSEELLLQASLDLKKSEKEAREEADLEEAAEEEWMTECLRREEAEAGRQMAEYQAARYKDWENWEALDVGPSQGPGALVPLSFGWMGSSVNEVSGSSSRQGLVQPLHGPTSLVTNMGSGASQVQGTRQQSMHGLALESVLQGFYVTWKQGRVDDGVGLTVPGTEVLTLYHSQLLAEDDDDKLQRGDTIPQGPQRESQETKGQLAASGERRRCKIRFAGRRAQLEMTGGNWGRETRLRNWVNDTESDITTIAYSITDLRKSCTPGRSLEQGHAPRLRRTPLMLMMCALCGLSLGAVEAGGAEGMQKKEPRRRSTTFAI</sequence>
<dbReference type="OrthoDB" id="436135at2759"/>
<dbReference type="AlphaFoldDB" id="A0A1Q9DUX0"/>
<feature type="region of interest" description="Disordered" evidence="1">
    <location>
        <begin position="306"/>
        <end position="336"/>
    </location>
</feature>
<comment type="caution">
    <text evidence="2">The sequence shown here is derived from an EMBL/GenBank/DDBJ whole genome shotgun (WGS) entry which is preliminary data.</text>
</comment>
<organism evidence="2 3">
    <name type="scientific">Symbiodinium microadriaticum</name>
    <name type="common">Dinoflagellate</name>
    <name type="synonym">Zooxanthella microadriatica</name>
    <dbReference type="NCBI Taxonomy" id="2951"/>
    <lineage>
        <taxon>Eukaryota</taxon>
        <taxon>Sar</taxon>
        <taxon>Alveolata</taxon>
        <taxon>Dinophyceae</taxon>
        <taxon>Suessiales</taxon>
        <taxon>Symbiodiniaceae</taxon>
        <taxon>Symbiodinium</taxon>
    </lineage>
</organism>
<dbReference type="EMBL" id="LSRX01000379">
    <property type="protein sequence ID" value="OLP98975.1"/>
    <property type="molecule type" value="Genomic_DNA"/>
</dbReference>
<keyword evidence="3" id="KW-1185">Reference proteome</keyword>
<gene>
    <name evidence="2" type="ORF">AK812_SmicGene18542</name>
</gene>
<dbReference type="Proteomes" id="UP000186817">
    <property type="component" value="Unassembled WGS sequence"/>
</dbReference>
<evidence type="ECO:0000256" key="1">
    <source>
        <dbReference type="SAM" id="MobiDB-lite"/>
    </source>
</evidence>
<name>A0A1Q9DUX0_SYMMI</name>
<evidence type="ECO:0000313" key="3">
    <source>
        <dbReference type="Proteomes" id="UP000186817"/>
    </source>
</evidence>